<feature type="compositionally biased region" description="Basic and acidic residues" evidence="1">
    <location>
        <begin position="54"/>
        <end position="76"/>
    </location>
</feature>
<evidence type="ECO:0000256" key="1">
    <source>
        <dbReference type="SAM" id="MobiDB-lite"/>
    </source>
</evidence>
<evidence type="ECO:0000313" key="3">
    <source>
        <dbReference type="Proteomes" id="UP000426772"/>
    </source>
</evidence>
<reference evidence="2 3" key="1">
    <citation type="submission" date="2018-10" db="EMBL/GenBank/DDBJ databases">
        <title>Draft genome sequence of Pantoea vagans isolated from corpses of the sugarcane aphid Melanaphis sacchari Zehntner.</title>
        <authorList>
            <person name="Toledo E."/>
            <person name="Pena G."/>
            <person name="Lozano L."/>
        </authorList>
    </citation>
    <scope>NUCLEOTIDE SEQUENCE [LARGE SCALE GENOMIC DNA]</scope>
    <source>
        <strain evidence="2 3">ET-90</strain>
    </source>
</reference>
<protein>
    <submittedName>
        <fullName evidence="2">Uncharacterized protein</fullName>
    </submittedName>
</protein>
<feature type="compositionally biased region" description="Low complexity" evidence="1">
    <location>
        <begin position="39"/>
        <end position="51"/>
    </location>
</feature>
<organism evidence="2 3">
    <name type="scientific">Pantoea vagans</name>
    <dbReference type="NCBI Taxonomy" id="470934"/>
    <lineage>
        <taxon>Bacteria</taxon>
        <taxon>Pseudomonadati</taxon>
        <taxon>Pseudomonadota</taxon>
        <taxon>Gammaproteobacteria</taxon>
        <taxon>Enterobacterales</taxon>
        <taxon>Erwiniaceae</taxon>
        <taxon>Pantoea</taxon>
    </lineage>
</organism>
<sequence length="76" mass="8343">IKVEPVSVPEQVVDVKSETEETDVPLPDKAKEVQKPDVATPEATTPETTPEISTDPKPEVQTHAEVKEVEQVKPDE</sequence>
<keyword evidence="3" id="KW-1185">Reference proteome</keyword>
<gene>
    <name evidence="2" type="ORF">D9O29_24185</name>
</gene>
<dbReference type="EMBL" id="RCNL01000258">
    <property type="protein sequence ID" value="TXL69010.1"/>
    <property type="molecule type" value="Genomic_DNA"/>
</dbReference>
<evidence type="ECO:0000313" key="2">
    <source>
        <dbReference type="EMBL" id="TXL69010.1"/>
    </source>
</evidence>
<feature type="region of interest" description="Disordered" evidence="1">
    <location>
        <begin position="1"/>
        <end position="76"/>
    </location>
</feature>
<feature type="non-terminal residue" evidence="2">
    <location>
        <position position="1"/>
    </location>
</feature>
<accession>A0ABY3L909</accession>
<feature type="compositionally biased region" description="Basic and acidic residues" evidence="1">
    <location>
        <begin position="26"/>
        <end position="35"/>
    </location>
</feature>
<name>A0ABY3L909_9GAMM</name>
<dbReference type="Proteomes" id="UP000426772">
    <property type="component" value="Unassembled WGS sequence"/>
</dbReference>
<comment type="caution">
    <text evidence="2">The sequence shown here is derived from an EMBL/GenBank/DDBJ whole genome shotgun (WGS) entry which is preliminary data.</text>
</comment>
<proteinExistence type="predicted"/>
<feature type="non-terminal residue" evidence="2">
    <location>
        <position position="76"/>
    </location>
</feature>
<dbReference type="RefSeq" id="WP_222707139.1">
    <property type="nucleotide sequence ID" value="NZ_RCNL01000258.1"/>
</dbReference>